<evidence type="ECO:0000313" key="2">
    <source>
        <dbReference type="Proteomes" id="UP001597387"/>
    </source>
</evidence>
<protein>
    <submittedName>
        <fullName evidence="1">Uncharacterized protein</fullName>
    </submittedName>
</protein>
<proteinExistence type="predicted"/>
<keyword evidence="2" id="KW-1185">Reference proteome</keyword>
<name>A0ABW4ZKU5_9SPHI</name>
<reference evidence="2" key="1">
    <citation type="journal article" date="2019" name="Int. J. Syst. Evol. Microbiol.">
        <title>The Global Catalogue of Microorganisms (GCM) 10K type strain sequencing project: providing services to taxonomists for standard genome sequencing and annotation.</title>
        <authorList>
            <consortium name="The Broad Institute Genomics Platform"/>
            <consortium name="The Broad Institute Genome Sequencing Center for Infectious Disease"/>
            <person name="Wu L."/>
            <person name="Ma J."/>
        </authorList>
    </citation>
    <scope>NUCLEOTIDE SEQUENCE [LARGE SCALE GENOMIC DNA]</scope>
    <source>
        <strain evidence="2">KCTC 42217</strain>
    </source>
</reference>
<organism evidence="1 2">
    <name type="scientific">Paradesertivirga mongoliensis</name>
    <dbReference type="NCBI Taxonomy" id="2100740"/>
    <lineage>
        <taxon>Bacteria</taxon>
        <taxon>Pseudomonadati</taxon>
        <taxon>Bacteroidota</taxon>
        <taxon>Sphingobacteriia</taxon>
        <taxon>Sphingobacteriales</taxon>
        <taxon>Sphingobacteriaceae</taxon>
        <taxon>Paradesertivirga</taxon>
    </lineage>
</organism>
<comment type="caution">
    <text evidence="1">The sequence shown here is derived from an EMBL/GenBank/DDBJ whole genome shotgun (WGS) entry which is preliminary data.</text>
</comment>
<sequence length="109" mass="12328">MKKERSIRWYSILFLGVFFVKMALSAAPLIVSHFDKKTVNAVIMQLEIENHAKSSDVKETSVKEFFTLGNFGLIPLHSALLVLTEMITVDHDKHIRAFYPAVPTPPPNC</sequence>
<evidence type="ECO:0000313" key="1">
    <source>
        <dbReference type="EMBL" id="MFD2162497.1"/>
    </source>
</evidence>
<dbReference type="Proteomes" id="UP001597387">
    <property type="component" value="Unassembled WGS sequence"/>
</dbReference>
<dbReference type="RefSeq" id="WP_255903493.1">
    <property type="nucleotide sequence ID" value="NZ_JAFMZO010000003.1"/>
</dbReference>
<dbReference type="EMBL" id="JBHUHZ010000001">
    <property type="protein sequence ID" value="MFD2162497.1"/>
    <property type="molecule type" value="Genomic_DNA"/>
</dbReference>
<accession>A0ABW4ZKU5</accession>
<gene>
    <name evidence="1" type="ORF">ACFSJU_08835</name>
</gene>